<evidence type="ECO:0000256" key="1">
    <source>
        <dbReference type="ARBA" id="ARBA00012552"/>
    </source>
</evidence>
<dbReference type="InterPro" id="IPR000629">
    <property type="entry name" value="RNA-helicase_DEAD-box_CS"/>
</dbReference>
<feature type="compositionally biased region" description="Basic and acidic residues" evidence="17">
    <location>
        <begin position="1"/>
        <end position="19"/>
    </location>
</feature>
<dbReference type="CDD" id="cd18787">
    <property type="entry name" value="SF2_C_DEAD"/>
    <property type="match status" value="1"/>
</dbReference>
<evidence type="ECO:0000256" key="5">
    <source>
        <dbReference type="ARBA" id="ARBA00022806"/>
    </source>
</evidence>
<evidence type="ECO:0000256" key="12">
    <source>
        <dbReference type="ARBA" id="ARBA00025917"/>
    </source>
</evidence>
<dbReference type="GO" id="GO:0003724">
    <property type="term" value="F:RNA helicase activity"/>
    <property type="evidence" value="ECO:0007669"/>
    <property type="project" value="UniProtKB-EC"/>
</dbReference>
<evidence type="ECO:0000259" key="19">
    <source>
        <dbReference type="PROSITE" id="PS51194"/>
    </source>
</evidence>
<dbReference type="SUPFAM" id="SSF52540">
    <property type="entry name" value="P-loop containing nucleoside triphosphate hydrolases"/>
    <property type="match status" value="1"/>
</dbReference>
<dbReference type="InterPro" id="IPR014001">
    <property type="entry name" value="Helicase_ATP-bd"/>
</dbReference>
<dbReference type="FunFam" id="3.40.50.300:FF:000031">
    <property type="entry name" value="Eukaryotic initiation factor 4A-III"/>
    <property type="match status" value="1"/>
</dbReference>
<evidence type="ECO:0000256" key="7">
    <source>
        <dbReference type="ARBA" id="ARBA00022884"/>
    </source>
</evidence>
<evidence type="ECO:0000256" key="10">
    <source>
        <dbReference type="ARBA" id="ARBA00024417"/>
    </source>
</evidence>
<evidence type="ECO:0000256" key="15">
    <source>
        <dbReference type="PROSITE-ProRule" id="PRU00552"/>
    </source>
</evidence>
<comment type="catalytic activity">
    <reaction evidence="14">
        <text>ATP + H2O = ADP + phosphate + H(+)</text>
        <dbReference type="Rhea" id="RHEA:13065"/>
        <dbReference type="ChEBI" id="CHEBI:15377"/>
        <dbReference type="ChEBI" id="CHEBI:15378"/>
        <dbReference type="ChEBI" id="CHEBI:30616"/>
        <dbReference type="ChEBI" id="CHEBI:43474"/>
        <dbReference type="ChEBI" id="CHEBI:456216"/>
        <dbReference type="EC" id="3.6.4.13"/>
    </reaction>
</comment>
<dbReference type="GO" id="GO:0005524">
    <property type="term" value="F:ATP binding"/>
    <property type="evidence" value="ECO:0007669"/>
    <property type="project" value="UniProtKB-KW"/>
</dbReference>
<dbReference type="GeneID" id="92374703"/>
<keyword evidence="5 16" id="KW-0347">Helicase</keyword>
<dbReference type="InterPro" id="IPR014014">
    <property type="entry name" value="RNA_helicase_DEAD_Q_motif"/>
</dbReference>
<dbReference type="Pfam" id="PF00271">
    <property type="entry name" value="Helicase_C"/>
    <property type="match status" value="1"/>
</dbReference>
<evidence type="ECO:0000256" key="4">
    <source>
        <dbReference type="ARBA" id="ARBA00022801"/>
    </source>
</evidence>
<evidence type="ECO:0000256" key="17">
    <source>
        <dbReference type="SAM" id="MobiDB-lite"/>
    </source>
</evidence>
<feature type="region of interest" description="Disordered" evidence="17">
    <location>
        <begin position="1"/>
        <end position="22"/>
    </location>
</feature>
<dbReference type="Proteomes" id="UP000195570">
    <property type="component" value="Unassembled WGS sequence"/>
</dbReference>
<evidence type="ECO:0000313" key="22">
    <source>
        <dbReference type="Proteomes" id="UP000195570"/>
    </source>
</evidence>
<dbReference type="VEuPathDB" id="TriTrypDB:TEOVI_000076300"/>
<dbReference type="Pfam" id="PF00270">
    <property type="entry name" value="DEAD"/>
    <property type="match status" value="1"/>
</dbReference>
<comment type="similarity">
    <text evidence="9">Belongs to the DEAD box helicase family. eIF4A subfamily.</text>
</comment>
<dbReference type="InterPro" id="IPR011545">
    <property type="entry name" value="DEAD/DEAH_box_helicase_dom"/>
</dbReference>
<dbReference type="EC" id="3.6.4.13" evidence="1"/>
<evidence type="ECO:0000259" key="20">
    <source>
        <dbReference type="PROSITE" id="PS51195"/>
    </source>
</evidence>
<dbReference type="EMBL" id="CZPT02001175">
    <property type="protein sequence ID" value="SCU69206.1"/>
    <property type="molecule type" value="Genomic_DNA"/>
</dbReference>
<dbReference type="GO" id="GO:0003723">
    <property type="term" value="F:RNA binding"/>
    <property type="evidence" value="ECO:0007669"/>
    <property type="project" value="UniProtKB-KW"/>
</dbReference>
<dbReference type="SMART" id="SM00487">
    <property type="entry name" value="DEXDc"/>
    <property type="match status" value="1"/>
</dbReference>
<dbReference type="PROSITE" id="PS51192">
    <property type="entry name" value="HELICASE_ATP_BIND_1"/>
    <property type="match status" value="1"/>
</dbReference>
<dbReference type="InterPro" id="IPR027417">
    <property type="entry name" value="P-loop_NTPase"/>
</dbReference>
<keyword evidence="3 16" id="KW-0547">Nucleotide-binding</keyword>
<evidence type="ECO:0000313" key="21">
    <source>
        <dbReference type="EMBL" id="SCU69206.1"/>
    </source>
</evidence>
<dbReference type="InterPro" id="IPR001650">
    <property type="entry name" value="Helicase_C-like"/>
</dbReference>
<evidence type="ECO:0000256" key="3">
    <source>
        <dbReference type="ARBA" id="ARBA00022741"/>
    </source>
</evidence>
<dbReference type="GO" id="GO:0003743">
    <property type="term" value="F:translation initiation factor activity"/>
    <property type="evidence" value="ECO:0007669"/>
    <property type="project" value="UniProtKB-KW"/>
</dbReference>
<evidence type="ECO:0000256" key="8">
    <source>
        <dbReference type="ARBA" id="ARBA00022917"/>
    </source>
</evidence>
<reference evidence="21" key="1">
    <citation type="submission" date="2016-09" db="EMBL/GenBank/DDBJ databases">
        <authorList>
            <person name="Hebert L."/>
            <person name="Moumen B."/>
        </authorList>
    </citation>
    <scope>NUCLEOTIDE SEQUENCE [LARGE SCALE GENOMIC DNA]</scope>
    <source>
        <strain evidence="21">OVI</strain>
    </source>
</reference>
<comment type="caution">
    <text evidence="21">The sequence shown here is derived from an EMBL/GenBank/DDBJ whole genome shotgun (WGS) entry which is preliminary data.</text>
</comment>
<keyword evidence="6 16" id="KW-0067">ATP-binding</keyword>
<evidence type="ECO:0000256" key="14">
    <source>
        <dbReference type="ARBA" id="ARBA00047984"/>
    </source>
</evidence>
<dbReference type="FunFam" id="3.40.50.300:FF:000849">
    <property type="entry name" value="ATP-dependent RNA helicase DBP5"/>
    <property type="match status" value="1"/>
</dbReference>
<dbReference type="GO" id="GO:0016887">
    <property type="term" value="F:ATP hydrolysis activity"/>
    <property type="evidence" value="ECO:0007669"/>
    <property type="project" value="RHEA"/>
</dbReference>
<evidence type="ECO:0000256" key="11">
    <source>
        <dbReference type="ARBA" id="ARBA00024769"/>
    </source>
</evidence>
<dbReference type="AlphaFoldDB" id="A0A1G4IAK6"/>
<dbReference type="PROSITE" id="PS00039">
    <property type="entry name" value="DEAD_ATP_HELICASE"/>
    <property type="match status" value="1"/>
</dbReference>
<comment type="subunit">
    <text evidence="12">eIF4F is a multi-subunit complex, the composition of which varies with external and internal environmental conditions. It is composed of at least EIF4A, EIF4E and EIF4G.</text>
</comment>
<feature type="domain" description="Helicase C-terminal" evidence="19">
    <location>
        <begin position="260"/>
        <end position="401"/>
    </location>
</feature>
<keyword evidence="7" id="KW-0694">RNA-binding</keyword>
<keyword evidence="8" id="KW-0648">Protein biosynthesis</keyword>
<feature type="domain" description="DEAD-box RNA helicase Q" evidence="20">
    <location>
        <begin position="29"/>
        <end position="57"/>
    </location>
</feature>
<dbReference type="CDD" id="cd18045">
    <property type="entry name" value="DEADc_EIF4AIII_DDX48"/>
    <property type="match status" value="1"/>
</dbReference>
<proteinExistence type="inferred from homology"/>
<feature type="short sequence motif" description="Q motif" evidence="15">
    <location>
        <begin position="29"/>
        <end position="57"/>
    </location>
</feature>
<evidence type="ECO:0000256" key="9">
    <source>
        <dbReference type="ARBA" id="ARBA00024352"/>
    </source>
</evidence>
<evidence type="ECO:0000256" key="16">
    <source>
        <dbReference type="RuleBase" id="RU000492"/>
    </source>
</evidence>
<dbReference type="SMART" id="SM00490">
    <property type="entry name" value="HELICc"/>
    <property type="match status" value="1"/>
</dbReference>
<feature type="domain" description="Helicase ATP-binding" evidence="18">
    <location>
        <begin position="60"/>
        <end position="229"/>
    </location>
</feature>
<keyword evidence="4 16" id="KW-0378">Hydrolase</keyword>
<accession>A0A1G4IAK6</accession>
<dbReference type="PROSITE" id="PS51195">
    <property type="entry name" value="Q_MOTIF"/>
    <property type="match status" value="1"/>
</dbReference>
<comment type="function">
    <text evidence="11">ATP-dependent RNA helicase which is a subunit of the eIF4F complex involved in cap recognition and is required for mRNA binding to ribosome. In the current model of translation initiation, eIF4A unwinds RNA secondary structures in the 5'-UTR of mRNAs which is necessary to allow efficient binding of the small ribosomal subunit, and subsequent scanning for the initiator codon.</text>
</comment>
<dbReference type="RefSeq" id="XP_067080217.1">
    <property type="nucleotide sequence ID" value="XM_067224116.1"/>
</dbReference>
<evidence type="ECO:0000256" key="2">
    <source>
        <dbReference type="ARBA" id="ARBA00022540"/>
    </source>
</evidence>
<evidence type="ECO:0000259" key="18">
    <source>
        <dbReference type="PROSITE" id="PS51192"/>
    </source>
</evidence>
<protein>
    <recommendedName>
        <fullName evidence="10">Probable eukaryotic initiation factor 4A</fullName>
        <ecNumber evidence="1">3.6.4.13</ecNumber>
    </recommendedName>
    <alternativeName>
        <fullName evidence="13">ATP-dependent RNA helicase eIF4A</fullName>
    </alternativeName>
</protein>
<dbReference type="PANTHER" id="PTHR47958">
    <property type="entry name" value="ATP-DEPENDENT RNA HELICASE DBP3"/>
    <property type="match status" value="1"/>
</dbReference>
<name>A0A1G4IAK6_TRYEQ</name>
<gene>
    <name evidence="21" type="ORF">TEOVI_000076300</name>
</gene>
<organism evidence="21 22">
    <name type="scientific">Trypanosoma equiperdum</name>
    <dbReference type="NCBI Taxonomy" id="5694"/>
    <lineage>
        <taxon>Eukaryota</taxon>
        <taxon>Discoba</taxon>
        <taxon>Euglenozoa</taxon>
        <taxon>Kinetoplastea</taxon>
        <taxon>Metakinetoplastina</taxon>
        <taxon>Trypanosomatida</taxon>
        <taxon>Trypanosomatidae</taxon>
        <taxon>Trypanosoma</taxon>
    </lineage>
</organism>
<dbReference type="Gene3D" id="3.40.50.300">
    <property type="entry name" value="P-loop containing nucleotide triphosphate hydrolases"/>
    <property type="match status" value="2"/>
</dbReference>
<evidence type="ECO:0000256" key="6">
    <source>
        <dbReference type="ARBA" id="ARBA00022840"/>
    </source>
</evidence>
<sequence>MTATARSDEEERAGLHEETDMQANVPTIPTFEAMGLKKDLLHGMYGYGYKKPTAIQKRFVAPFLQSRDLVAQASSGSGKTSAFCICLLQASEPTLRETQGLVLSPTRELALQTQDLCNNIGHYMGISAYAAIGGKSIEDDLRRLESGVQIVSGTPGRVFDMIKRRHLRVNHLKTLVLDEADEMLGKGFKAQIHDIYRMIPPLQVVLVSATLPVDVLDMTEKFMTEPVRILVKRDEITVDSIMQYFVSVDEEKNKFDTLCDLYDTLTIAHAVIFCNTRKKVEQLAKKMTKEKFTVSFMHGDMPQAERDEIMRNFREGKSRVLISTDLWSRGIDVEQISLVLNYDLPFSREQYIHRIGRTGRMGRKGLAISFVKHDELRLLRDIEQFYATQIEELPANVGEQF</sequence>
<keyword evidence="22" id="KW-1185">Reference proteome</keyword>
<dbReference type="PROSITE" id="PS51194">
    <property type="entry name" value="HELICASE_CTER"/>
    <property type="match status" value="1"/>
</dbReference>
<evidence type="ECO:0000256" key="13">
    <source>
        <dbReference type="ARBA" id="ARBA00030297"/>
    </source>
</evidence>
<keyword evidence="2" id="KW-0396">Initiation factor</keyword>